<dbReference type="RefSeq" id="WP_266150683.1">
    <property type="nucleotide sequence ID" value="NZ_CP064028.1"/>
</dbReference>
<organism evidence="2 3">
    <name type="scientific">Dyella halodurans</name>
    <dbReference type="NCBI Taxonomy" id="1920171"/>
    <lineage>
        <taxon>Bacteria</taxon>
        <taxon>Pseudomonadati</taxon>
        <taxon>Pseudomonadota</taxon>
        <taxon>Gammaproteobacteria</taxon>
        <taxon>Lysobacterales</taxon>
        <taxon>Rhodanobacteraceae</taxon>
        <taxon>Dyella</taxon>
    </lineage>
</organism>
<keyword evidence="3" id="KW-1185">Reference proteome</keyword>
<evidence type="ECO:0000313" key="3">
    <source>
        <dbReference type="Proteomes" id="UP001595961"/>
    </source>
</evidence>
<dbReference type="Proteomes" id="UP001595961">
    <property type="component" value="Unassembled WGS sequence"/>
</dbReference>
<name>A0ABV9BZ17_9GAMM</name>
<dbReference type="GO" id="GO:0003677">
    <property type="term" value="F:DNA binding"/>
    <property type="evidence" value="ECO:0007669"/>
    <property type="project" value="UniProtKB-KW"/>
</dbReference>
<dbReference type="EMBL" id="JBHSGA010000008">
    <property type="protein sequence ID" value="MFC4525961.1"/>
    <property type="molecule type" value="Genomic_DNA"/>
</dbReference>
<dbReference type="Pfam" id="PF09836">
    <property type="entry name" value="DUF2063"/>
    <property type="match status" value="1"/>
</dbReference>
<keyword evidence="2" id="KW-0238">DNA-binding</keyword>
<evidence type="ECO:0000259" key="1">
    <source>
        <dbReference type="Pfam" id="PF09836"/>
    </source>
</evidence>
<evidence type="ECO:0000313" key="2">
    <source>
        <dbReference type="EMBL" id="MFC4525961.1"/>
    </source>
</evidence>
<sequence>MTDLQDLQQHVLQAMLANAPPRMRELRGDDAADIASRLAVYRNGYRIRLRDALATEYTGLALMAGPRFAHLLDGYVAAHPSEHYNIRWHGAGLPAYLEHALPWRDKPELADMARLDWAISTAFDAADESVLGAADLAAVPAEAWADLRLTPQGHLQILSSPYNLDAFRRAADRGLKRPRLRRLGKPRHLLVWRQSLEVRYRLIQVDECAALHSAMRGEAFSQLCEHLGEQNGQLAALPRMAALLSQWLDEGLIGGLRAPDWPAVAGEVAM</sequence>
<accession>A0ABV9BZ17</accession>
<feature type="domain" description="Putative DNA-binding" evidence="1">
    <location>
        <begin position="8"/>
        <end position="97"/>
    </location>
</feature>
<comment type="caution">
    <text evidence="2">The sequence shown here is derived from an EMBL/GenBank/DDBJ whole genome shotgun (WGS) entry which is preliminary data.</text>
</comment>
<gene>
    <name evidence="2" type="ORF">ACFO5W_04860</name>
</gene>
<protein>
    <submittedName>
        <fullName evidence="2">DNA-binding domain-containing protein</fullName>
    </submittedName>
</protein>
<proteinExistence type="predicted"/>
<dbReference type="InterPro" id="IPR018640">
    <property type="entry name" value="DUF2063"/>
</dbReference>
<reference evidence="3" key="1">
    <citation type="journal article" date="2019" name="Int. J. Syst. Evol. Microbiol.">
        <title>The Global Catalogue of Microorganisms (GCM) 10K type strain sequencing project: providing services to taxonomists for standard genome sequencing and annotation.</title>
        <authorList>
            <consortium name="The Broad Institute Genomics Platform"/>
            <consortium name="The Broad Institute Genome Sequencing Center for Infectious Disease"/>
            <person name="Wu L."/>
            <person name="Ma J."/>
        </authorList>
    </citation>
    <scope>NUCLEOTIDE SEQUENCE [LARGE SCALE GENOMIC DNA]</scope>
    <source>
        <strain evidence="3">CCM 4481</strain>
    </source>
</reference>